<evidence type="ECO:0000313" key="2">
    <source>
        <dbReference type="EMBL" id="SVB43729.1"/>
    </source>
</evidence>
<feature type="domain" description="Sulfatase N-terminal" evidence="1">
    <location>
        <begin position="20"/>
        <end position="271"/>
    </location>
</feature>
<proteinExistence type="predicted"/>
<dbReference type="InterPro" id="IPR000917">
    <property type="entry name" value="Sulfatase_N"/>
</dbReference>
<evidence type="ECO:0000259" key="1">
    <source>
        <dbReference type="Pfam" id="PF00884"/>
    </source>
</evidence>
<dbReference type="SUPFAM" id="SSF53649">
    <property type="entry name" value="Alkaline phosphatase-like"/>
    <property type="match status" value="1"/>
</dbReference>
<name>A0A382DZX7_9ZZZZ</name>
<gene>
    <name evidence="2" type="ORF">METZ01_LOCUS196583</name>
</gene>
<sequence>MRDSLRVPILHSDVEDKPDVYLIILDAYSGDITLEIDYNFDNSKFKNELRERGFFVQKPSYSNYPNTEAAIPSIMNMMYLDSINETVGKNSNDKKILIELIEGNNVMDIFHENGYHITNFYGGAKSSPSSDNEYEIVCGRGLLNMNEDLQRSIVETYFSVAFLRHMLYDDLRYHDLECIISNMLEFEKKYDRPQYIHSHLFLPHPPFLYDANGDRASPTYSTDRFDENLRDAYLEQTLFANKIALEMIDSIQKRNDNAVIIVMSDHGGRLGIDWYNPTEMDYYRGFNNLSAFYFPGHEDEIPEKVATVNTFRVFFNTYFNTDYEILEDRQMWYIPERPYDQIDVSEKLLKN</sequence>
<dbReference type="InterPro" id="IPR017850">
    <property type="entry name" value="Alkaline_phosphatase_core_sf"/>
</dbReference>
<dbReference type="Pfam" id="PF00884">
    <property type="entry name" value="Sulfatase"/>
    <property type="match status" value="1"/>
</dbReference>
<organism evidence="2">
    <name type="scientific">marine metagenome</name>
    <dbReference type="NCBI Taxonomy" id="408172"/>
    <lineage>
        <taxon>unclassified sequences</taxon>
        <taxon>metagenomes</taxon>
        <taxon>ecological metagenomes</taxon>
    </lineage>
</organism>
<protein>
    <recommendedName>
        <fullName evidence="1">Sulfatase N-terminal domain-containing protein</fullName>
    </recommendedName>
</protein>
<reference evidence="2" key="1">
    <citation type="submission" date="2018-05" db="EMBL/GenBank/DDBJ databases">
        <authorList>
            <person name="Lanie J.A."/>
            <person name="Ng W.-L."/>
            <person name="Kazmierczak K.M."/>
            <person name="Andrzejewski T.M."/>
            <person name="Davidsen T.M."/>
            <person name="Wayne K.J."/>
            <person name="Tettelin H."/>
            <person name="Glass J.I."/>
            <person name="Rusch D."/>
            <person name="Podicherti R."/>
            <person name="Tsui H.-C.T."/>
            <person name="Winkler M.E."/>
        </authorList>
    </citation>
    <scope>NUCLEOTIDE SEQUENCE</scope>
</reference>
<accession>A0A382DZX7</accession>
<dbReference type="EMBL" id="UINC01041868">
    <property type="protein sequence ID" value="SVB43729.1"/>
    <property type="molecule type" value="Genomic_DNA"/>
</dbReference>
<dbReference type="AlphaFoldDB" id="A0A382DZX7"/>
<dbReference type="Gene3D" id="3.40.720.10">
    <property type="entry name" value="Alkaline Phosphatase, subunit A"/>
    <property type="match status" value="1"/>
</dbReference>